<dbReference type="PROSITE" id="PS50928">
    <property type="entry name" value="ABC_TM1"/>
    <property type="match status" value="1"/>
</dbReference>
<dbReference type="Pfam" id="PF00528">
    <property type="entry name" value="BPD_transp_1"/>
    <property type="match status" value="1"/>
</dbReference>
<comment type="similarity">
    <text evidence="7">Belongs to the binding-protein-dependent transport system permease family.</text>
</comment>
<dbReference type="GeneID" id="29241160"/>
<evidence type="ECO:0000256" key="7">
    <source>
        <dbReference type="RuleBase" id="RU363032"/>
    </source>
</evidence>
<dbReference type="PANTHER" id="PTHR43744">
    <property type="entry name" value="ABC TRANSPORTER PERMEASE PROTEIN MG189-RELATED-RELATED"/>
    <property type="match status" value="1"/>
</dbReference>
<dbReference type="RefSeq" id="WP_003828669.1">
    <property type="nucleotide sequence ID" value="NZ_BCXQ01000013.1"/>
</dbReference>
<keyword evidence="3" id="KW-1003">Cell membrane</keyword>
<feature type="transmembrane region" description="Helical" evidence="7">
    <location>
        <begin position="133"/>
        <end position="154"/>
    </location>
</feature>
<keyword evidence="4 7" id="KW-0812">Transmembrane</keyword>
<evidence type="ECO:0000313" key="12">
    <source>
        <dbReference type="Proteomes" id="UP000232609"/>
    </source>
</evidence>
<protein>
    <submittedName>
        <fullName evidence="9">ABC transporter permease protein</fullName>
    </submittedName>
</protein>
<evidence type="ECO:0000256" key="5">
    <source>
        <dbReference type="ARBA" id="ARBA00022989"/>
    </source>
</evidence>
<organism evidence="9 12">
    <name type="scientific">Bifidobacterium breve</name>
    <dbReference type="NCBI Taxonomy" id="1685"/>
    <lineage>
        <taxon>Bacteria</taxon>
        <taxon>Bacillati</taxon>
        <taxon>Actinomycetota</taxon>
        <taxon>Actinomycetes</taxon>
        <taxon>Bifidobacteriales</taxon>
        <taxon>Bifidobacteriaceae</taxon>
        <taxon>Bifidobacterium</taxon>
    </lineage>
</organism>
<feature type="transmembrane region" description="Helical" evidence="7">
    <location>
        <begin position="175"/>
        <end position="200"/>
    </location>
</feature>
<name>A0A0L0LUX9_BIFBR</name>
<dbReference type="InterPro" id="IPR035906">
    <property type="entry name" value="MetI-like_sf"/>
</dbReference>
<feature type="domain" description="ABC transmembrane type-1" evidence="8">
    <location>
        <begin position="65"/>
        <end position="254"/>
    </location>
</feature>
<comment type="subcellular location">
    <subcellularLocation>
        <location evidence="1 7">Cell membrane</location>
        <topology evidence="1 7">Multi-pass membrane protein</topology>
    </subcellularLocation>
</comment>
<keyword evidence="2 7" id="KW-0813">Transport</keyword>
<dbReference type="Proteomes" id="UP000232496">
    <property type="component" value="Chromosome"/>
</dbReference>
<evidence type="ECO:0000259" key="8">
    <source>
        <dbReference type="PROSITE" id="PS50928"/>
    </source>
</evidence>
<evidence type="ECO:0000313" key="9">
    <source>
        <dbReference type="EMBL" id="AUD80665.1"/>
    </source>
</evidence>
<dbReference type="CDD" id="cd06261">
    <property type="entry name" value="TM_PBP2"/>
    <property type="match status" value="1"/>
</dbReference>
<proteinExistence type="inferred from homology"/>
<evidence type="ECO:0000256" key="4">
    <source>
        <dbReference type="ARBA" id="ARBA00022692"/>
    </source>
</evidence>
<gene>
    <name evidence="10" type="ORF">DRBB29_0648</name>
    <name evidence="9" type="ORF">NRBB51_0558</name>
</gene>
<feature type="transmembrane region" description="Helical" evidence="7">
    <location>
        <begin position="69"/>
        <end position="93"/>
    </location>
</feature>
<evidence type="ECO:0000256" key="6">
    <source>
        <dbReference type="ARBA" id="ARBA00023136"/>
    </source>
</evidence>
<feature type="transmembrane region" description="Helical" evidence="7">
    <location>
        <begin position="12"/>
        <end position="38"/>
    </location>
</feature>
<keyword evidence="6 7" id="KW-0472">Membrane</keyword>
<evidence type="ECO:0000256" key="1">
    <source>
        <dbReference type="ARBA" id="ARBA00004651"/>
    </source>
</evidence>
<feature type="transmembrane region" description="Helical" evidence="7">
    <location>
        <begin position="100"/>
        <end position="121"/>
    </location>
</feature>
<sequence length="268" mass="29347">MIRKTSPVSQGLWAVLALIVTVLVMLPVLYIYVGAFFFDANGLFRGFTLGNFMRAMSQMPLTQQLGNSIVVTVCQTAGQIVTAFLAAYAIVFCNLRRPGMWMMVFLMSMMVPGETTLLSNYLNIANWGLMDTIPAIFLPFLVQGFTVFLFRQAFRSFPKELREASLIDGAGHLRFMIDVLLPIVKPTIIAATINAMVAAWNGYFWPLLVTNKPEHRTIQVGITQLSGTDGSNIGVVLAGAAIAVVPAMILTLLFNRSLRGMSVAGSIK</sequence>
<keyword evidence="5 7" id="KW-1133">Transmembrane helix</keyword>
<dbReference type="GO" id="GO:0055085">
    <property type="term" value="P:transmembrane transport"/>
    <property type="evidence" value="ECO:0007669"/>
    <property type="project" value="InterPro"/>
</dbReference>
<dbReference type="GO" id="GO:0005886">
    <property type="term" value="C:plasma membrane"/>
    <property type="evidence" value="ECO:0007669"/>
    <property type="project" value="UniProtKB-SubCell"/>
</dbReference>
<reference evidence="9 12" key="1">
    <citation type="submission" date="2017-05" db="EMBL/GenBank/DDBJ databases">
        <title>Comparative genomics and methylome analysis of the gut commensal Bifidobacterium breve.</title>
        <authorList>
            <person name="Bottacini F."/>
            <person name="Morrissey R."/>
            <person name="Roberts R.J."/>
            <person name="James K."/>
            <person name="van Breen J."/>
            <person name="Egan M."/>
            <person name="Lambert J."/>
            <person name="van Limpt K."/>
            <person name="Stanton C."/>
            <person name="Knol J."/>
            <person name="O' Connell Motherway M."/>
            <person name="van Sinderen D."/>
        </authorList>
    </citation>
    <scope>NUCLEOTIDE SEQUENCE [LARGE SCALE GENOMIC DNA]</scope>
    <source>
        <strain evidence="10 11">DRBB29</strain>
        <strain evidence="9 12">NRBB51</strain>
    </source>
</reference>
<evidence type="ECO:0000313" key="10">
    <source>
        <dbReference type="EMBL" id="AUE18213.1"/>
    </source>
</evidence>
<dbReference type="Gene3D" id="1.10.3720.10">
    <property type="entry name" value="MetI-like"/>
    <property type="match status" value="1"/>
</dbReference>
<dbReference type="EMBL" id="CP021392">
    <property type="protein sequence ID" value="AUD80665.1"/>
    <property type="molecule type" value="Genomic_DNA"/>
</dbReference>
<evidence type="ECO:0000256" key="2">
    <source>
        <dbReference type="ARBA" id="ARBA00022448"/>
    </source>
</evidence>
<evidence type="ECO:0000313" key="11">
    <source>
        <dbReference type="Proteomes" id="UP000232496"/>
    </source>
</evidence>
<dbReference type="SUPFAM" id="SSF161098">
    <property type="entry name" value="MetI-like"/>
    <property type="match status" value="1"/>
</dbReference>
<feature type="transmembrane region" description="Helical" evidence="7">
    <location>
        <begin position="233"/>
        <end position="254"/>
    </location>
</feature>
<dbReference type="AlphaFoldDB" id="A0A0L0LUX9"/>
<dbReference type="PANTHER" id="PTHR43744:SF8">
    <property type="entry name" value="SN-GLYCEROL-3-PHOSPHATE TRANSPORT SYSTEM PERMEASE PROTEIN UGPE"/>
    <property type="match status" value="1"/>
</dbReference>
<accession>A0A0L0LUX9</accession>
<dbReference type="EMBL" id="CP023198">
    <property type="protein sequence ID" value="AUE18213.1"/>
    <property type="molecule type" value="Genomic_DNA"/>
</dbReference>
<dbReference type="Proteomes" id="UP000232609">
    <property type="component" value="Chromosome"/>
</dbReference>
<dbReference type="InterPro" id="IPR000515">
    <property type="entry name" value="MetI-like"/>
</dbReference>
<evidence type="ECO:0000256" key="3">
    <source>
        <dbReference type="ARBA" id="ARBA00022475"/>
    </source>
</evidence>